<organism evidence="2 3">
    <name type="scientific">Sediminicola luteus</name>
    <dbReference type="NCBI Taxonomy" id="319238"/>
    <lineage>
        <taxon>Bacteria</taxon>
        <taxon>Pseudomonadati</taxon>
        <taxon>Bacteroidota</taxon>
        <taxon>Flavobacteriia</taxon>
        <taxon>Flavobacteriales</taxon>
        <taxon>Flavobacteriaceae</taxon>
        <taxon>Sediminicola</taxon>
    </lineage>
</organism>
<proteinExistence type="predicted"/>
<reference evidence="2 3" key="1">
    <citation type="submission" date="2024-07" db="EMBL/GenBank/DDBJ databases">
        <title>The genome sequence of type strain Sediminicola luteus GDMCC 1.2596T.</title>
        <authorList>
            <person name="Liu Y."/>
        </authorList>
    </citation>
    <scope>NUCLEOTIDE SEQUENCE [LARGE SCALE GENOMIC DNA]</scope>
    <source>
        <strain evidence="2 3">GDMCC 1.2596</strain>
    </source>
</reference>
<accession>A0ABV2TXV3</accession>
<gene>
    <name evidence="2" type="ORF">ABXZ32_11930</name>
</gene>
<evidence type="ECO:0000313" key="2">
    <source>
        <dbReference type="EMBL" id="MET7030111.1"/>
    </source>
</evidence>
<keyword evidence="3" id="KW-1185">Reference proteome</keyword>
<comment type="caution">
    <text evidence="2">The sequence shown here is derived from an EMBL/GenBank/DDBJ whole genome shotgun (WGS) entry which is preliminary data.</text>
</comment>
<evidence type="ECO:0000256" key="1">
    <source>
        <dbReference type="SAM" id="SignalP"/>
    </source>
</evidence>
<feature type="signal peptide" evidence="1">
    <location>
        <begin position="1"/>
        <end position="21"/>
    </location>
</feature>
<name>A0ABV2TXV3_9FLAO</name>
<keyword evidence="1" id="KW-0732">Signal</keyword>
<dbReference type="InterPro" id="IPR045607">
    <property type="entry name" value="DUF6452"/>
</dbReference>
<dbReference type="Proteomes" id="UP001549773">
    <property type="component" value="Unassembled WGS sequence"/>
</dbReference>
<feature type="chain" id="PRO_5047379473" evidence="1">
    <location>
        <begin position="22"/>
        <end position="168"/>
    </location>
</feature>
<dbReference type="Pfam" id="PF20050">
    <property type="entry name" value="DUF6452"/>
    <property type="match status" value="1"/>
</dbReference>
<dbReference type="RefSeq" id="WP_354618906.1">
    <property type="nucleotide sequence ID" value="NZ_JBEWYP010000007.1"/>
</dbReference>
<dbReference type="EMBL" id="JBEWYP010000007">
    <property type="protein sequence ID" value="MET7030111.1"/>
    <property type="molecule type" value="Genomic_DNA"/>
</dbReference>
<protein>
    <submittedName>
        <fullName evidence="2">DUF6452 family protein</fullName>
    </submittedName>
</protein>
<evidence type="ECO:0000313" key="3">
    <source>
        <dbReference type="Proteomes" id="UP001549773"/>
    </source>
</evidence>
<sequence>MKKILAIGAILLIIISFSACEKDDICVDGDTPLLVIGFYDVNDTTTAKKVSKLRVAGMDQEFTVNTVADRTDQDLIEIPLRINSPTTSFVLISNSATNSSNEETGNADVVTFNYETKEVFVSRACGFIANYDSLNGALTTDTDNWIKGIEIVQTTINDQATAHVKIFH</sequence>
<dbReference type="PROSITE" id="PS51257">
    <property type="entry name" value="PROKAR_LIPOPROTEIN"/>
    <property type="match status" value="1"/>
</dbReference>